<dbReference type="Proteomes" id="UP001218231">
    <property type="component" value="Plasmid unnamed1"/>
</dbReference>
<reference evidence="1 2" key="1">
    <citation type="submission" date="2023-02" db="EMBL/GenBank/DDBJ databases">
        <title>Genome sequence of Novosphingobium humi KACC 19094.</title>
        <authorList>
            <person name="Kim S."/>
            <person name="Heo J."/>
            <person name="Kwon S.-W."/>
        </authorList>
    </citation>
    <scope>NUCLEOTIDE SEQUENCE [LARGE SCALE GENOMIC DNA]</scope>
    <source>
        <strain evidence="1 2">KACC 19094</strain>
        <plasmid evidence="1 2">unnamed1</plasmid>
    </source>
</reference>
<dbReference type="RefSeq" id="WP_273620382.1">
    <property type="nucleotide sequence ID" value="NZ_CP117418.1"/>
</dbReference>
<name>A0ABY7U5M5_9SPHN</name>
<gene>
    <name evidence="1" type="ORF">PQ457_18815</name>
</gene>
<keyword evidence="2" id="KW-1185">Reference proteome</keyword>
<protein>
    <submittedName>
        <fullName evidence="1">Uncharacterized protein</fullName>
    </submittedName>
</protein>
<evidence type="ECO:0000313" key="2">
    <source>
        <dbReference type="Proteomes" id="UP001218231"/>
    </source>
</evidence>
<keyword evidence="1" id="KW-0614">Plasmid</keyword>
<evidence type="ECO:0000313" key="1">
    <source>
        <dbReference type="EMBL" id="WCT80111.1"/>
    </source>
</evidence>
<sequence length="114" mass="12036">MRAQRLAIAQTVAERLFAAETALDIALARIAELNAALPLARLDGGISAIVGQEAILSSASAMMLVAETREKIVATHANLKQASDDIGLREVSYGDLVKPGKVEPLDVGHHLRVA</sequence>
<accession>A0ABY7U5M5</accession>
<organism evidence="1 2">
    <name type="scientific">Novosphingobium humi</name>
    <dbReference type="NCBI Taxonomy" id="2282397"/>
    <lineage>
        <taxon>Bacteria</taxon>
        <taxon>Pseudomonadati</taxon>
        <taxon>Pseudomonadota</taxon>
        <taxon>Alphaproteobacteria</taxon>
        <taxon>Sphingomonadales</taxon>
        <taxon>Sphingomonadaceae</taxon>
        <taxon>Novosphingobium</taxon>
    </lineage>
</organism>
<geneLocation type="plasmid" evidence="1 2">
    <name>unnamed1</name>
</geneLocation>
<dbReference type="EMBL" id="CP117418">
    <property type="protein sequence ID" value="WCT80111.1"/>
    <property type="molecule type" value="Genomic_DNA"/>
</dbReference>
<proteinExistence type="predicted"/>